<name>A0AAE0Z7J4_9GAST</name>
<accession>A0AAE0Z7J4</accession>
<keyword evidence="2" id="KW-1185">Reference proteome</keyword>
<dbReference type="Proteomes" id="UP001283361">
    <property type="component" value="Unassembled WGS sequence"/>
</dbReference>
<organism evidence="1 2">
    <name type="scientific">Elysia crispata</name>
    <name type="common">lettuce slug</name>
    <dbReference type="NCBI Taxonomy" id="231223"/>
    <lineage>
        <taxon>Eukaryota</taxon>
        <taxon>Metazoa</taxon>
        <taxon>Spiralia</taxon>
        <taxon>Lophotrochozoa</taxon>
        <taxon>Mollusca</taxon>
        <taxon>Gastropoda</taxon>
        <taxon>Heterobranchia</taxon>
        <taxon>Euthyneura</taxon>
        <taxon>Panpulmonata</taxon>
        <taxon>Sacoglossa</taxon>
        <taxon>Placobranchoidea</taxon>
        <taxon>Plakobranchidae</taxon>
        <taxon>Elysia</taxon>
    </lineage>
</organism>
<comment type="caution">
    <text evidence="1">The sequence shown here is derived from an EMBL/GenBank/DDBJ whole genome shotgun (WGS) entry which is preliminary data.</text>
</comment>
<evidence type="ECO:0000313" key="2">
    <source>
        <dbReference type="Proteomes" id="UP001283361"/>
    </source>
</evidence>
<sequence length="76" mass="9004">MDLYSIPNPQRTDWTVRGYPIETDVIYWLVSWPKKLESTADHFNKELLGVDREKISLLETRHFMLLSPLIDTRQAD</sequence>
<gene>
    <name evidence="1" type="ORF">RRG08_008796</name>
</gene>
<evidence type="ECO:0000313" key="1">
    <source>
        <dbReference type="EMBL" id="KAK3764314.1"/>
    </source>
</evidence>
<dbReference type="AlphaFoldDB" id="A0AAE0Z7J4"/>
<reference evidence="1" key="1">
    <citation type="journal article" date="2023" name="G3 (Bethesda)">
        <title>A reference genome for the long-term kleptoplast-retaining sea slug Elysia crispata morphotype clarki.</title>
        <authorList>
            <person name="Eastman K.E."/>
            <person name="Pendleton A.L."/>
            <person name="Shaikh M.A."/>
            <person name="Suttiyut T."/>
            <person name="Ogas R."/>
            <person name="Tomko P."/>
            <person name="Gavelis G."/>
            <person name="Widhalm J.R."/>
            <person name="Wisecaver J.H."/>
        </authorList>
    </citation>
    <scope>NUCLEOTIDE SEQUENCE</scope>
    <source>
        <strain evidence="1">ECLA1</strain>
    </source>
</reference>
<proteinExistence type="predicted"/>
<protein>
    <submittedName>
        <fullName evidence="1">Uncharacterized protein</fullName>
    </submittedName>
</protein>
<dbReference type="EMBL" id="JAWDGP010004450">
    <property type="protein sequence ID" value="KAK3764314.1"/>
    <property type="molecule type" value="Genomic_DNA"/>
</dbReference>